<dbReference type="SUPFAM" id="SSF50621">
    <property type="entry name" value="Alanine racemase C-terminal domain-like"/>
    <property type="match status" value="1"/>
</dbReference>
<dbReference type="OrthoDB" id="9802147at2"/>
<dbReference type="EMBL" id="FNPF01000008">
    <property type="protein sequence ID" value="SDY44656.1"/>
    <property type="molecule type" value="Genomic_DNA"/>
</dbReference>
<dbReference type="InterPro" id="IPR022643">
    <property type="entry name" value="De-COase2_C"/>
</dbReference>
<evidence type="ECO:0000256" key="7">
    <source>
        <dbReference type="ARBA" id="ARBA00049127"/>
    </source>
</evidence>
<comment type="similarity">
    <text evidence="2 9">Belongs to the Orn/Lys/Arg decarboxylase class-II family.</text>
</comment>
<dbReference type="PRINTS" id="PR01182">
    <property type="entry name" value="ORNDCRBXLASE"/>
</dbReference>
<dbReference type="GO" id="GO:0033387">
    <property type="term" value="P:putrescine biosynthetic process from arginine, via ornithine"/>
    <property type="evidence" value="ECO:0007669"/>
    <property type="project" value="TreeGrafter"/>
</dbReference>
<dbReference type="InterPro" id="IPR022644">
    <property type="entry name" value="De-COase2_N"/>
</dbReference>
<sequence>MAGDSRHLFEGTNPGIGAASGADDDAPYFVHDAQALDRAARAFLSGFPGQVTYAVKANPAPVILAGLSRAGITAFDVASPAEMALVRDVAPDAALHYHNPVRSPAEIAAARRHGIASWSIDRPAELDKLGDIAGDEIAVRFKLTVRGAAYDFGAKFGAEPDMAVALLRLVAERGGRPSLTFHPGTQCEGAEPWARYIAAAADIADRAGCRLARLNVGGGFPAHRSGAAPDLQGHFDTITQAATDAFDTPPPLVCEPGRALVADAAQLVLRVKAVDGRTLFLNDGVYGALGEWRDLPAADRVAVVAPDGQPRSGAPVPWRVFGPTCDSVDMLPAPLSLPEDLQDGDRVVIGGMGAYAGSLVTRFNGYGTTRVALPSGTGHRRRAV</sequence>
<gene>
    <name evidence="12" type="ORF">SAMN05444340_10847</name>
</gene>
<protein>
    <recommendedName>
        <fullName evidence="6">ornithine decarboxylase</fullName>
        <ecNumber evidence="6">4.1.1.17</ecNumber>
    </recommendedName>
</protein>
<dbReference type="Proteomes" id="UP000199286">
    <property type="component" value="Unassembled WGS sequence"/>
</dbReference>
<dbReference type="PANTHER" id="PTHR11482:SF6">
    <property type="entry name" value="ORNITHINE DECARBOXYLASE 1-RELATED"/>
    <property type="match status" value="1"/>
</dbReference>
<evidence type="ECO:0000256" key="2">
    <source>
        <dbReference type="ARBA" id="ARBA00008872"/>
    </source>
</evidence>
<evidence type="ECO:0000259" key="10">
    <source>
        <dbReference type="Pfam" id="PF00278"/>
    </source>
</evidence>
<name>A0A1H3JXK4_9RHOB</name>
<organism evidence="12 13">
    <name type="scientific">Citreimonas salinaria</name>
    <dbReference type="NCBI Taxonomy" id="321339"/>
    <lineage>
        <taxon>Bacteria</taxon>
        <taxon>Pseudomonadati</taxon>
        <taxon>Pseudomonadota</taxon>
        <taxon>Alphaproteobacteria</taxon>
        <taxon>Rhodobacterales</taxon>
        <taxon>Roseobacteraceae</taxon>
        <taxon>Citreimonas</taxon>
    </lineage>
</organism>
<dbReference type="InterPro" id="IPR022653">
    <property type="entry name" value="De-COase2_pyr-phos_BS"/>
</dbReference>
<dbReference type="EC" id="4.1.1.17" evidence="6"/>
<dbReference type="Pfam" id="PF00278">
    <property type="entry name" value="Orn_DAP_Arg_deC"/>
    <property type="match status" value="1"/>
</dbReference>
<keyword evidence="3 8" id="KW-0663">Pyridoxal phosphate</keyword>
<dbReference type="Pfam" id="PF02784">
    <property type="entry name" value="Orn_Arg_deC_N"/>
    <property type="match status" value="1"/>
</dbReference>
<dbReference type="Gene3D" id="3.20.20.10">
    <property type="entry name" value="Alanine racemase"/>
    <property type="match status" value="1"/>
</dbReference>
<evidence type="ECO:0000259" key="11">
    <source>
        <dbReference type="Pfam" id="PF02784"/>
    </source>
</evidence>
<dbReference type="GO" id="GO:0005737">
    <property type="term" value="C:cytoplasm"/>
    <property type="evidence" value="ECO:0007669"/>
    <property type="project" value="TreeGrafter"/>
</dbReference>
<dbReference type="InterPro" id="IPR029066">
    <property type="entry name" value="PLP-binding_barrel"/>
</dbReference>
<proteinExistence type="inferred from homology"/>
<dbReference type="GO" id="GO:0004586">
    <property type="term" value="F:ornithine decarboxylase activity"/>
    <property type="evidence" value="ECO:0007669"/>
    <property type="project" value="UniProtKB-EC"/>
</dbReference>
<comment type="cofactor">
    <cofactor evidence="1 8">
        <name>pyridoxal 5'-phosphate</name>
        <dbReference type="ChEBI" id="CHEBI:597326"/>
    </cofactor>
</comment>
<dbReference type="InterPro" id="IPR009006">
    <property type="entry name" value="Ala_racemase/Decarboxylase_C"/>
</dbReference>
<feature type="active site" description="Proton donor" evidence="8">
    <location>
        <position position="325"/>
    </location>
</feature>
<evidence type="ECO:0000256" key="1">
    <source>
        <dbReference type="ARBA" id="ARBA00001933"/>
    </source>
</evidence>
<feature type="domain" description="Orn/DAP/Arg decarboxylase 2 N-terminal" evidence="11">
    <location>
        <begin position="37"/>
        <end position="262"/>
    </location>
</feature>
<dbReference type="PRINTS" id="PR01179">
    <property type="entry name" value="ODADCRBXLASE"/>
</dbReference>
<dbReference type="STRING" id="321339.SAMN05444340_10847"/>
<dbReference type="AlphaFoldDB" id="A0A1H3JXK4"/>
<comment type="pathway">
    <text evidence="5">Amine and polyamine biosynthesis; putrescine biosynthesis via L-ornithine pathway; putrescine from L-ornithine: step 1/1.</text>
</comment>
<dbReference type="InterPro" id="IPR000183">
    <property type="entry name" value="Orn/DAP/Arg_de-COase"/>
</dbReference>
<evidence type="ECO:0000313" key="12">
    <source>
        <dbReference type="EMBL" id="SDY44656.1"/>
    </source>
</evidence>
<dbReference type="SUPFAM" id="SSF51419">
    <property type="entry name" value="PLP-binding barrel"/>
    <property type="match status" value="1"/>
</dbReference>
<dbReference type="PROSITE" id="PS00878">
    <property type="entry name" value="ODR_DC_2_1"/>
    <property type="match status" value="1"/>
</dbReference>
<evidence type="ECO:0000256" key="6">
    <source>
        <dbReference type="ARBA" id="ARBA00034138"/>
    </source>
</evidence>
<evidence type="ECO:0000256" key="9">
    <source>
        <dbReference type="RuleBase" id="RU003737"/>
    </source>
</evidence>
<comment type="catalytic activity">
    <reaction evidence="7">
        <text>L-ornithine + H(+) = putrescine + CO2</text>
        <dbReference type="Rhea" id="RHEA:22964"/>
        <dbReference type="ChEBI" id="CHEBI:15378"/>
        <dbReference type="ChEBI" id="CHEBI:16526"/>
        <dbReference type="ChEBI" id="CHEBI:46911"/>
        <dbReference type="ChEBI" id="CHEBI:326268"/>
        <dbReference type="EC" id="4.1.1.17"/>
    </reaction>
</comment>
<evidence type="ECO:0000256" key="8">
    <source>
        <dbReference type="PIRSR" id="PIRSR600183-50"/>
    </source>
</evidence>
<dbReference type="RefSeq" id="WP_089883364.1">
    <property type="nucleotide sequence ID" value="NZ_FNPF01000008.1"/>
</dbReference>
<feature type="domain" description="Orn/DAP/Arg decarboxylase 2 C-terminal" evidence="10">
    <location>
        <begin position="263"/>
        <end position="353"/>
    </location>
</feature>
<feature type="modified residue" description="N6-(pyridoxal phosphate)lysine" evidence="8">
    <location>
        <position position="56"/>
    </location>
</feature>
<reference evidence="12 13" key="1">
    <citation type="submission" date="2016-10" db="EMBL/GenBank/DDBJ databases">
        <authorList>
            <person name="de Groot N.N."/>
        </authorList>
    </citation>
    <scope>NUCLEOTIDE SEQUENCE [LARGE SCALE GENOMIC DNA]</scope>
    <source>
        <strain evidence="12 13">DSM 26880</strain>
    </source>
</reference>
<dbReference type="PANTHER" id="PTHR11482">
    <property type="entry name" value="ARGININE/DIAMINOPIMELATE/ORNITHINE DECARBOXYLASE"/>
    <property type="match status" value="1"/>
</dbReference>
<dbReference type="InterPro" id="IPR002433">
    <property type="entry name" value="Orn_de-COase"/>
</dbReference>
<evidence type="ECO:0000256" key="4">
    <source>
        <dbReference type="ARBA" id="ARBA00023239"/>
    </source>
</evidence>
<keyword evidence="13" id="KW-1185">Reference proteome</keyword>
<keyword evidence="4" id="KW-0456">Lyase</keyword>
<accession>A0A1H3JXK4</accession>
<evidence type="ECO:0000256" key="3">
    <source>
        <dbReference type="ARBA" id="ARBA00022898"/>
    </source>
</evidence>
<evidence type="ECO:0000313" key="13">
    <source>
        <dbReference type="Proteomes" id="UP000199286"/>
    </source>
</evidence>
<dbReference type="Gene3D" id="2.40.37.10">
    <property type="entry name" value="Lyase, Ornithine Decarboxylase, Chain A, domain 1"/>
    <property type="match status" value="1"/>
</dbReference>
<evidence type="ECO:0000256" key="5">
    <source>
        <dbReference type="ARBA" id="ARBA00034115"/>
    </source>
</evidence>